<dbReference type="InterPro" id="IPR016024">
    <property type="entry name" value="ARM-type_fold"/>
</dbReference>
<dbReference type="PANTHER" id="PTHR23253:SF9">
    <property type="entry name" value="EUKARYOTIC TRANSLATION INITIATION FACTOR 4 GAMMA 2"/>
    <property type="match status" value="1"/>
</dbReference>
<evidence type="ECO:0000256" key="7">
    <source>
        <dbReference type="ARBA" id="ARBA00022917"/>
    </source>
</evidence>
<evidence type="ECO:0000256" key="3">
    <source>
        <dbReference type="ARBA" id="ARBA00022490"/>
    </source>
</evidence>
<accession>A0A139ALC2</accession>
<dbReference type="GO" id="GO:0010494">
    <property type="term" value="C:cytoplasmic stress granule"/>
    <property type="evidence" value="ECO:0007669"/>
    <property type="project" value="UniProtKB-ARBA"/>
</dbReference>
<dbReference type="Gene3D" id="1.25.40.180">
    <property type="match status" value="1"/>
</dbReference>
<dbReference type="InterPro" id="IPR003890">
    <property type="entry name" value="MIF4G-like_typ-3"/>
</dbReference>
<reference evidence="9 10" key="1">
    <citation type="journal article" date="2015" name="Genome Biol. Evol.">
        <title>Phylogenomic analyses indicate that early fungi evolved digesting cell walls of algal ancestors of land plants.</title>
        <authorList>
            <person name="Chang Y."/>
            <person name="Wang S."/>
            <person name="Sekimoto S."/>
            <person name="Aerts A.L."/>
            <person name="Choi C."/>
            <person name="Clum A."/>
            <person name="LaButti K.M."/>
            <person name="Lindquist E.A."/>
            <person name="Yee Ngan C."/>
            <person name="Ohm R.A."/>
            <person name="Salamov A.A."/>
            <person name="Grigoriev I.V."/>
            <person name="Spatafora J.W."/>
            <person name="Berbee M.L."/>
        </authorList>
    </citation>
    <scope>NUCLEOTIDE SEQUENCE [LARGE SCALE GENOMIC DNA]</scope>
    <source>
        <strain evidence="9 10">JEL478</strain>
    </source>
</reference>
<dbReference type="GO" id="GO:0003743">
    <property type="term" value="F:translation initiation factor activity"/>
    <property type="evidence" value="ECO:0007669"/>
    <property type="project" value="UniProtKB-KW"/>
</dbReference>
<feature type="domain" description="MIF4G" evidence="8">
    <location>
        <begin position="1"/>
        <end position="243"/>
    </location>
</feature>
<dbReference type="Proteomes" id="UP000070544">
    <property type="component" value="Unassembled WGS sequence"/>
</dbReference>
<evidence type="ECO:0000256" key="2">
    <source>
        <dbReference type="ARBA" id="ARBA00005775"/>
    </source>
</evidence>
<name>A0A139ALC2_GONPJ</name>
<dbReference type="OMA" id="RELHECN"/>
<dbReference type="STRING" id="1344416.A0A139ALC2"/>
<dbReference type="PANTHER" id="PTHR23253">
    <property type="entry name" value="EUKARYOTIC TRANSLATION INITIATION FACTOR 4 GAMMA"/>
    <property type="match status" value="1"/>
</dbReference>
<keyword evidence="10" id="KW-1185">Reference proteome</keyword>
<evidence type="ECO:0000313" key="9">
    <source>
        <dbReference type="EMBL" id="KXS17587.1"/>
    </source>
</evidence>
<evidence type="ECO:0000256" key="5">
    <source>
        <dbReference type="ARBA" id="ARBA00022553"/>
    </source>
</evidence>
<evidence type="ECO:0000313" key="10">
    <source>
        <dbReference type="Proteomes" id="UP000070544"/>
    </source>
</evidence>
<feature type="non-terminal residue" evidence="9">
    <location>
        <position position="1"/>
    </location>
</feature>
<keyword evidence="7" id="KW-0648">Protein biosynthesis</keyword>
<evidence type="ECO:0000256" key="6">
    <source>
        <dbReference type="ARBA" id="ARBA00022884"/>
    </source>
</evidence>
<keyword evidence="6" id="KW-0694">RNA-binding</keyword>
<evidence type="ECO:0000256" key="4">
    <source>
        <dbReference type="ARBA" id="ARBA00022540"/>
    </source>
</evidence>
<keyword evidence="5" id="KW-0597">Phosphoprotein</keyword>
<evidence type="ECO:0000256" key="1">
    <source>
        <dbReference type="ARBA" id="ARBA00004496"/>
    </source>
</evidence>
<proteinExistence type="inferred from homology"/>
<organism evidence="9 10">
    <name type="scientific">Gonapodya prolifera (strain JEL478)</name>
    <name type="common">Monoblepharis prolifera</name>
    <dbReference type="NCBI Taxonomy" id="1344416"/>
    <lineage>
        <taxon>Eukaryota</taxon>
        <taxon>Fungi</taxon>
        <taxon>Fungi incertae sedis</taxon>
        <taxon>Chytridiomycota</taxon>
        <taxon>Chytridiomycota incertae sedis</taxon>
        <taxon>Monoblepharidomycetes</taxon>
        <taxon>Monoblepharidales</taxon>
        <taxon>Gonapodyaceae</taxon>
        <taxon>Gonapodya</taxon>
    </lineage>
</organism>
<dbReference type="GO" id="GO:0016281">
    <property type="term" value="C:eukaryotic translation initiation factor 4F complex"/>
    <property type="evidence" value="ECO:0007669"/>
    <property type="project" value="TreeGrafter"/>
</dbReference>
<dbReference type="GO" id="GO:0003729">
    <property type="term" value="F:mRNA binding"/>
    <property type="evidence" value="ECO:0007669"/>
    <property type="project" value="TreeGrafter"/>
</dbReference>
<dbReference type="AlphaFoldDB" id="A0A139ALC2"/>
<dbReference type="Pfam" id="PF02854">
    <property type="entry name" value="MIF4G"/>
    <property type="match status" value="1"/>
</dbReference>
<comment type="subcellular location">
    <subcellularLocation>
        <location evidence="1">Cytoplasm</location>
    </subcellularLocation>
</comment>
<comment type="similarity">
    <text evidence="2">Belongs to the eukaryotic initiation factor 4G family.</text>
</comment>
<feature type="non-terminal residue" evidence="9">
    <location>
        <position position="267"/>
    </location>
</feature>
<protein>
    <submittedName>
        <fullName evidence="9">ARM repeat-containing protein</fullName>
    </submittedName>
</protein>
<dbReference type="FunFam" id="1.25.40.180:FF:000020">
    <property type="entry name" value="Eukaryotic translation initiation factor subunit"/>
    <property type="match status" value="1"/>
</dbReference>
<dbReference type="EMBL" id="KQ965746">
    <property type="protein sequence ID" value="KXS17587.1"/>
    <property type="molecule type" value="Genomic_DNA"/>
</dbReference>
<evidence type="ECO:0000259" key="8">
    <source>
        <dbReference type="SMART" id="SM00543"/>
    </source>
</evidence>
<sequence length="267" mass="30571">KKIQGLLNKLTMDNFDAISLQILGMPVTGPDQLEIVVEKIFDKAVDEPNFAALYSKLCAKLTKELPEKQPWIIGDDKHNAFRRFILNKNQKEYEAGNKWSEMGKNRVKKDVSEMTQEEKDTIIAEEELKAKLKRRTLGNVVFIGELFKLGLLTEKIMHTCILGLLRDVHDALKSASGNKITVEEELETLIKLLTTAGQKLDHQKAADHIDSYFKEMSNLSKNELITSRIRFGLLDLIDLRRNKWVSRRQVTGPKTIAEIRAEVSRKR</sequence>
<dbReference type="OrthoDB" id="514777at2759"/>
<gene>
    <name evidence="9" type="ORF">M427DRAFT_83612</name>
</gene>
<keyword evidence="4" id="KW-0396">Initiation factor</keyword>
<keyword evidence="3" id="KW-0963">Cytoplasm</keyword>
<dbReference type="SUPFAM" id="SSF48371">
    <property type="entry name" value="ARM repeat"/>
    <property type="match status" value="1"/>
</dbReference>
<dbReference type="SMART" id="SM00543">
    <property type="entry name" value="MIF4G"/>
    <property type="match status" value="1"/>
</dbReference>